<dbReference type="Pfam" id="PF14472">
    <property type="entry name" value="DUF4429"/>
    <property type="match status" value="2"/>
</dbReference>
<protein>
    <submittedName>
        <fullName evidence="3">DUF4429 domain-containing protein</fullName>
    </submittedName>
</protein>
<organism evidence="3 4">
    <name type="scientific">Streptomyces catenulae</name>
    <dbReference type="NCBI Taxonomy" id="66875"/>
    <lineage>
        <taxon>Bacteria</taxon>
        <taxon>Bacillati</taxon>
        <taxon>Actinomycetota</taxon>
        <taxon>Actinomycetes</taxon>
        <taxon>Kitasatosporales</taxon>
        <taxon>Streptomycetaceae</taxon>
        <taxon>Streptomyces</taxon>
    </lineage>
</organism>
<gene>
    <name evidence="3" type="ORF">AB0E61_08920</name>
</gene>
<dbReference type="InterPro" id="IPR027860">
    <property type="entry name" value="DUF4429"/>
</dbReference>
<feature type="domain" description="DUF4429" evidence="2">
    <location>
        <begin position="11"/>
        <end position="105"/>
    </location>
</feature>
<comment type="caution">
    <text evidence="3">The sequence shown here is derived from an EMBL/GenBank/DDBJ whole genome shotgun (WGS) entry which is preliminary data.</text>
</comment>
<evidence type="ECO:0000259" key="2">
    <source>
        <dbReference type="Pfam" id="PF14472"/>
    </source>
</evidence>
<proteinExistence type="predicted"/>
<sequence>MAELMTRDGTWTFDGEAVRIVPGNERGVHRLRQELGEQTVPLAAVAGISYEPGRKGGRLRLRLRDGADPLLQATGGRLPDEASPYHLSVEADRAGVAEYFVDEVRRSLLLEEVLEGPCDRFLLPGPAVPVSGAGVDGTATFDGERVAVSWRWNTTEHKKHAGPQEFTVGELAAVEWQPPVGLESGFLRFRPHGVKLPASAEHDPHAIELWGFKKESGSVLLAAAVTARLPHPKAPAPRPALTEPAAQAGEPGPAAPADDHDTLLRRLRELGELRRDGILSEDEFTTAKAAVLERFHGAG</sequence>
<dbReference type="EMBL" id="JBEZVI010000005">
    <property type="protein sequence ID" value="MEU3710211.1"/>
    <property type="molecule type" value="Genomic_DNA"/>
</dbReference>
<feature type="compositionally biased region" description="Low complexity" evidence="1">
    <location>
        <begin position="243"/>
        <end position="256"/>
    </location>
</feature>
<accession>A0ABV2YWT6</accession>
<evidence type="ECO:0000313" key="4">
    <source>
        <dbReference type="Proteomes" id="UP001550853"/>
    </source>
</evidence>
<evidence type="ECO:0000313" key="3">
    <source>
        <dbReference type="EMBL" id="MEU3710211.1"/>
    </source>
</evidence>
<dbReference type="RefSeq" id="WP_030289185.1">
    <property type="nucleotide sequence ID" value="NZ_JBEZVI010000005.1"/>
</dbReference>
<keyword evidence="4" id="KW-1185">Reference proteome</keyword>
<feature type="domain" description="DUF4429" evidence="2">
    <location>
        <begin position="139"/>
        <end position="225"/>
    </location>
</feature>
<dbReference type="Proteomes" id="UP001550853">
    <property type="component" value="Unassembled WGS sequence"/>
</dbReference>
<feature type="region of interest" description="Disordered" evidence="1">
    <location>
        <begin position="231"/>
        <end position="260"/>
    </location>
</feature>
<name>A0ABV2YWT6_9ACTN</name>
<reference evidence="3 4" key="1">
    <citation type="submission" date="2024-06" db="EMBL/GenBank/DDBJ databases">
        <title>The Natural Products Discovery Center: Release of the First 8490 Sequenced Strains for Exploring Actinobacteria Biosynthetic Diversity.</title>
        <authorList>
            <person name="Kalkreuter E."/>
            <person name="Kautsar S.A."/>
            <person name="Yang D."/>
            <person name="Bader C.D."/>
            <person name="Teijaro C.N."/>
            <person name="Fluegel L."/>
            <person name="Davis C.M."/>
            <person name="Simpson J.R."/>
            <person name="Lauterbach L."/>
            <person name="Steele A.D."/>
            <person name="Gui C."/>
            <person name="Meng S."/>
            <person name="Li G."/>
            <person name="Viehrig K."/>
            <person name="Ye F."/>
            <person name="Su P."/>
            <person name="Kiefer A.F."/>
            <person name="Nichols A."/>
            <person name="Cepeda A.J."/>
            <person name="Yan W."/>
            <person name="Fan B."/>
            <person name="Jiang Y."/>
            <person name="Adhikari A."/>
            <person name="Zheng C.-J."/>
            <person name="Schuster L."/>
            <person name="Cowan T.M."/>
            <person name="Smanski M.J."/>
            <person name="Chevrette M.G."/>
            <person name="De Carvalho L.P.S."/>
            <person name="Shen B."/>
        </authorList>
    </citation>
    <scope>NUCLEOTIDE SEQUENCE [LARGE SCALE GENOMIC DNA]</scope>
    <source>
        <strain evidence="3 4">NPDC033039</strain>
    </source>
</reference>
<evidence type="ECO:0000256" key="1">
    <source>
        <dbReference type="SAM" id="MobiDB-lite"/>
    </source>
</evidence>